<evidence type="ECO:0000313" key="2">
    <source>
        <dbReference type="Proteomes" id="UP000055048"/>
    </source>
</evidence>
<dbReference type="EMBL" id="JYDJ01000268">
    <property type="protein sequence ID" value="KRX38443.1"/>
    <property type="molecule type" value="Genomic_DNA"/>
</dbReference>
<proteinExistence type="predicted"/>
<evidence type="ECO:0000313" key="1">
    <source>
        <dbReference type="EMBL" id="KRX38443.1"/>
    </source>
</evidence>
<accession>A0A0V0THF4</accession>
<dbReference type="AlphaFoldDB" id="A0A0V0THF4"/>
<name>A0A0V0THF4_9BILA</name>
<sequence length="90" mass="10393">MHPLIGKWILAKITHGHKIRFAPPLVIDESQVLETCSVIKHRNSRVAQRNRAGSITHRCVNRNHVLLSFCLSFLRVELIWIRYGSGFCVF</sequence>
<comment type="caution">
    <text evidence="1">The sequence shown here is derived from an EMBL/GenBank/DDBJ whole genome shotgun (WGS) entry which is preliminary data.</text>
</comment>
<gene>
    <name evidence="1" type="ORF">T05_2305</name>
</gene>
<reference evidence="1 2" key="1">
    <citation type="submission" date="2015-01" db="EMBL/GenBank/DDBJ databases">
        <title>Evolution of Trichinella species and genotypes.</title>
        <authorList>
            <person name="Korhonen P.K."/>
            <person name="Edoardo P."/>
            <person name="Giuseppe L.R."/>
            <person name="Gasser R.B."/>
        </authorList>
    </citation>
    <scope>NUCLEOTIDE SEQUENCE [LARGE SCALE GENOMIC DNA]</scope>
    <source>
        <strain evidence="1">ISS417</strain>
    </source>
</reference>
<protein>
    <submittedName>
        <fullName evidence="1">Uncharacterized protein</fullName>
    </submittedName>
</protein>
<keyword evidence="2" id="KW-1185">Reference proteome</keyword>
<dbReference type="Proteomes" id="UP000055048">
    <property type="component" value="Unassembled WGS sequence"/>
</dbReference>
<organism evidence="1 2">
    <name type="scientific">Trichinella murrelli</name>
    <dbReference type="NCBI Taxonomy" id="144512"/>
    <lineage>
        <taxon>Eukaryota</taxon>
        <taxon>Metazoa</taxon>
        <taxon>Ecdysozoa</taxon>
        <taxon>Nematoda</taxon>
        <taxon>Enoplea</taxon>
        <taxon>Dorylaimia</taxon>
        <taxon>Trichinellida</taxon>
        <taxon>Trichinellidae</taxon>
        <taxon>Trichinella</taxon>
    </lineage>
</organism>